<name>A0ABX6J2D9_9FIRM</name>
<evidence type="ECO:0000313" key="1">
    <source>
        <dbReference type="EMBL" id="QIB53624.1"/>
    </source>
</evidence>
<gene>
    <name evidence="1" type="ORF">GXM18_01345</name>
</gene>
<proteinExistence type="predicted"/>
<organism evidence="1 2">
    <name type="scientific">Blautia producta ATCC 27340 = DSM 2950</name>
    <dbReference type="NCBI Taxonomy" id="1121114"/>
    <lineage>
        <taxon>Bacteria</taxon>
        <taxon>Bacillati</taxon>
        <taxon>Bacillota</taxon>
        <taxon>Clostridia</taxon>
        <taxon>Lachnospirales</taxon>
        <taxon>Lachnospiraceae</taxon>
        <taxon>Blautia</taxon>
    </lineage>
</organism>
<dbReference type="EMBL" id="CP048626">
    <property type="protein sequence ID" value="QIB53624.1"/>
    <property type="molecule type" value="Genomic_DNA"/>
</dbReference>
<dbReference type="Proteomes" id="UP000464715">
    <property type="component" value="Chromosome"/>
</dbReference>
<reference evidence="1 2" key="1">
    <citation type="submission" date="2020-02" db="EMBL/GenBank/DDBJ databases">
        <title>Complete genome sequence of Blautia producta JCM 1471(T).</title>
        <authorList>
            <person name="Tourlousse D.M."/>
            <person name="Sakamoto M."/>
            <person name="Miura T."/>
            <person name="Narita K."/>
            <person name="Ohashi A."/>
            <person name="Uchino Y."/>
            <person name="Yamazoe A."/>
            <person name="Kameyama K."/>
            <person name="Terauchi J."/>
            <person name="Ohkuma M."/>
            <person name="Kawasaki H."/>
            <person name="Sekiguchi Y."/>
        </authorList>
    </citation>
    <scope>NUCLEOTIDE SEQUENCE [LARGE SCALE GENOMIC DNA]</scope>
    <source>
        <strain evidence="1 2">JCM 1471</strain>
    </source>
</reference>
<keyword evidence="2" id="KW-1185">Reference proteome</keyword>
<dbReference type="RefSeq" id="WP_018597594.1">
    <property type="nucleotide sequence ID" value="NZ_AUUC01000009.1"/>
</dbReference>
<protein>
    <submittedName>
        <fullName evidence="1">Uncharacterized protein</fullName>
    </submittedName>
</protein>
<dbReference type="GeneID" id="75050636"/>
<evidence type="ECO:0000313" key="2">
    <source>
        <dbReference type="Proteomes" id="UP000464715"/>
    </source>
</evidence>
<sequence length="57" mass="6565">MNYACVSKQPFITKKDLSVKKPLLAEAKSRREFIRSHDFTVNVDPSTKIAEIKVTKR</sequence>
<accession>A0ABX6J2D9</accession>